<sequence length="740" mass="77751">MSPALAQEISPDVSESLEAEVLRLSFDDLPAFESDGFMLGYRDTIFQVEGQVGVDNYDQQIEGYQPPYDPAREWIAGQFPSEVIKMGDLMYTGAGIEQLTMDDIGQLTGLDIENFQLADVPFLQDFTLSDLVGDVPFLGDYALADIPNLADKIGGAGSEDMLSQYLANNPDIGQMTIGNSELGSLQVSDVPNLGATKMGEMPEVGDDVVANVPGLSAAQFGSFPGLEMVGGLIPIAKQDISFGAKEYSGGKATPKPVSGGTNGKETWEPIACVGGCAHIELYDSDISPIKGAWAGSNWMTSKHRVKDGFGVLGAMFNEAGAYRVPFGSTFALQVRGTDEKTGAADWGLAFRVCYRGTPDLGCTAYFMEVPLPITTQEGATILTGVKDGLGGSTQPIKAPDGWEDLRPETPSDVKALIGANTPSGSRGGFGLCGEGPGGVNFQSLAAAFSSIEGDYSSVGAYTGGGYGLGRYQYMTYREDVRASIKAKPGGNTFLAKADAGGGISAAEVEQYFPAADQDAVFKTDQTNNIEQAMGEGFTGSRIIERVGQIHFGGSGAPIDGGWSDTHGRLTLQTYGEELAETYQSVESSSGSDSTCKAGSGSAETVSESLEEMYGFNTSSGPDGGNQACLWSVNKILENAGVQPLGNSVPGNPEPGGQVWVPAAEWDLQNGRGTRVSQSEAKAGDIVIEGGNEEHVGICKNDGCSVVLSNSSSRAAFKWESDITFDGVYGGTPGRIYRLNN</sequence>
<evidence type="ECO:0000313" key="1">
    <source>
        <dbReference type="EMBL" id="PZO18190.1"/>
    </source>
</evidence>
<comment type="caution">
    <text evidence="1">The sequence shown here is derived from an EMBL/GenBank/DDBJ whole genome shotgun (WGS) entry which is preliminary data.</text>
</comment>
<gene>
    <name evidence="1" type="ORF">DCF25_10190</name>
</gene>
<dbReference type="AlphaFoldDB" id="A0A2W4UGH6"/>
<reference evidence="2" key="1">
    <citation type="submission" date="2018-04" db="EMBL/GenBank/DDBJ databases">
        <authorList>
            <person name="Cornet L."/>
        </authorList>
    </citation>
    <scope>NUCLEOTIDE SEQUENCE [LARGE SCALE GENOMIC DNA]</scope>
</reference>
<reference evidence="1 2" key="2">
    <citation type="submission" date="2018-06" db="EMBL/GenBank/DDBJ databases">
        <title>Metagenomic assembly of (sub)arctic Cyanobacteria and their associated microbiome from non-axenic cultures.</title>
        <authorList>
            <person name="Baurain D."/>
        </authorList>
    </citation>
    <scope>NUCLEOTIDE SEQUENCE [LARGE SCALE GENOMIC DNA]</scope>
    <source>
        <strain evidence="1">ULC129bin1</strain>
    </source>
</reference>
<dbReference type="Proteomes" id="UP000249354">
    <property type="component" value="Unassembled WGS sequence"/>
</dbReference>
<evidence type="ECO:0000313" key="2">
    <source>
        <dbReference type="Proteomes" id="UP000249354"/>
    </source>
</evidence>
<dbReference type="EMBL" id="QBMC01000058">
    <property type="protein sequence ID" value="PZO18190.1"/>
    <property type="molecule type" value="Genomic_DNA"/>
</dbReference>
<organism evidence="1 2">
    <name type="scientific">Leptolyngbya foveolarum</name>
    <dbReference type="NCBI Taxonomy" id="47253"/>
    <lineage>
        <taxon>Bacteria</taxon>
        <taxon>Bacillati</taxon>
        <taxon>Cyanobacteriota</taxon>
        <taxon>Cyanophyceae</taxon>
        <taxon>Leptolyngbyales</taxon>
        <taxon>Leptolyngbyaceae</taxon>
        <taxon>Leptolyngbya group</taxon>
        <taxon>Leptolyngbya</taxon>
    </lineage>
</organism>
<accession>A0A2W4UGH6</accession>
<proteinExistence type="predicted"/>
<name>A0A2W4UGH6_9CYAN</name>
<protein>
    <submittedName>
        <fullName evidence="1">Uncharacterized protein</fullName>
    </submittedName>
</protein>